<dbReference type="PROSITE" id="PS51318">
    <property type="entry name" value="TAT"/>
    <property type="match status" value="1"/>
</dbReference>
<dbReference type="AlphaFoldDB" id="A0A9J7A2F3"/>
<evidence type="ECO:0000256" key="4">
    <source>
        <dbReference type="ARBA" id="ARBA00022737"/>
    </source>
</evidence>
<gene>
    <name evidence="10" type="primary">napG</name>
    <name evidence="10" type="ORF">L0Y14_06900</name>
</gene>
<name>A0A9J7A2F3_9GAMM</name>
<dbReference type="Pfam" id="PF12800">
    <property type="entry name" value="Fer4_4"/>
    <property type="match status" value="1"/>
</dbReference>
<keyword evidence="5" id="KW-0249">Electron transport</keyword>
<keyword evidence="6" id="KW-0408">Iron</keyword>
<dbReference type="InterPro" id="IPR004494">
    <property type="entry name" value="MauM_NapG"/>
</dbReference>
<evidence type="ECO:0000256" key="3">
    <source>
        <dbReference type="ARBA" id="ARBA00022723"/>
    </source>
</evidence>
<dbReference type="GO" id="GO:0046872">
    <property type="term" value="F:metal ion binding"/>
    <property type="evidence" value="ECO:0007669"/>
    <property type="project" value="UniProtKB-KW"/>
</dbReference>
<feature type="region of interest" description="Disordered" evidence="8">
    <location>
        <begin position="263"/>
        <end position="286"/>
    </location>
</feature>
<dbReference type="KEGG" id="eps:L0Y14_06900"/>
<keyword evidence="2" id="KW-0004">4Fe-4S</keyword>
<dbReference type="Proteomes" id="UP001056649">
    <property type="component" value="Chromosome"/>
</dbReference>
<evidence type="ECO:0000313" key="11">
    <source>
        <dbReference type="Proteomes" id="UP001056649"/>
    </source>
</evidence>
<accession>A0A9J7A2F3</accession>
<feature type="domain" description="4Fe-4S ferredoxin-type" evidence="9">
    <location>
        <begin position="179"/>
        <end position="210"/>
    </location>
</feature>
<evidence type="ECO:0000313" key="10">
    <source>
        <dbReference type="EMBL" id="USF88952.1"/>
    </source>
</evidence>
<dbReference type="EMBL" id="CP090569">
    <property type="protein sequence ID" value="USF88952.1"/>
    <property type="molecule type" value="Genomic_DNA"/>
</dbReference>
<evidence type="ECO:0000256" key="6">
    <source>
        <dbReference type="ARBA" id="ARBA00023004"/>
    </source>
</evidence>
<dbReference type="Pfam" id="PF12838">
    <property type="entry name" value="Fer4_7"/>
    <property type="match status" value="1"/>
</dbReference>
<evidence type="ECO:0000256" key="2">
    <source>
        <dbReference type="ARBA" id="ARBA00022485"/>
    </source>
</evidence>
<evidence type="ECO:0000259" key="9">
    <source>
        <dbReference type="PROSITE" id="PS51379"/>
    </source>
</evidence>
<dbReference type="RefSeq" id="WP_005959809.1">
    <property type="nucleotide sequence ID" value="NZ_CP090569.1"/>
</dbReference>
<dbReference type="PROSITE" id="PS51379">
    <property type="entry name" value="4FE4S_FER_2"/>
    <property type="match status" value="3"/>
</dbReference>
<protein>
    <submittedName>
        <fullName evidence="10">Ferredoxin-type protein NapG</fullName>
    </submittedName>
</protein>
<dbReference type="Gene3D" id="3.30.70.20">
    <property type="match status" value="2"/>
</dbReference>
<dbReference type="SUPFAM" id="SSF54862">
    <property type="entry name" value="4Fe-4S ferredoxins"/>
    <property type="match status" value="1"/>
</dbReference>
<feature type="compositionally biased region" description="Polar residues" evidence="8">
    <location>
        <begin position="269"/>
        <end position="280"/>
    </location>
</feature>
<dbReference type="CDD" id="cd16373">
    <property type="entry name" value="DMSOR_beta_like"/>
    <property type="match status" value="1"/>
</dbReference>
<dbReference type="NCBIfam" id="NF007012">
    <property type="entry name" value="PRK09476.1"/>
    <property type="match status" value="1"/>
</dbReference>
<dbReference type="InterPro" id="IPR050294">
    <property type="entry name" value="RnfB_subfamily"/>
</dbReference>
<dbReference type="InterPro" id="IPR017896">
    <property type="entry name" value="4Fe4S_Fe-S-bd"/>
</dbReference>
<dbReference type="InterPro" id="IPR017900">
    <property type="entry name" value="4Fe4S_Fe_S_CS"/>
</dbReference>
<keyword evidence="3" id="KW-0479">Metal-binding</keyword>
<evidence type="ECO:0000256" key="5">
    <source>
        <dbReference type="ARBA" id="ARBA00022982"/>
    </source>
</evidence>
<reference evidence="10" key="1">
    <citation type="journal article" date="2022" name="Mol. Ecol. Resour.">
        <title>The complete and closed genome of the facultative generalist Candidatus Endoriftia persephone from deep-sea hydrothermal vents.</title>
        <authorList>
            <person name="de Oliveira A.L."/>
            <person name="Srivastava A."/>
            <person name="Espada-Hinojosa S."/>
            <person name="Bright M."/>
        </authorList>
    </citation>
    <scope>NUCLEOTIDE SEQUENCE</scope>
    <source>
        <strain evidence="10">Tica-EPR-9o50.N</strain>
    </source>
</reference>
<keyword evidence="11" id="KW-1185">Reference proteome</keyword>
<dbReference type="PANTHER" id="PTHR42859">
    <property type="entry name" value="OXIDOREDUCTASE"/>
    <property type="match status" value="1"/>
</dbReference>
<evidence type="ECO:0000256" key="7">
    <source>
        <dbReference type="ARBA" id="ARBA00023014"/>
    </source>
</evidence>
<feature type="domain" description="4Fe-4S ferredoxin-type" evidence="9">
    <location>
        <begin position="132"/>
        <end position="168"/>
    </location>
</feature>
<organism evidence="10 11">
    <name type="scientific">Candidatus Endoriftia persephonae</name>
    <dbReference type="NCBI Taxonomy" id="393765"/>
    <lineage>
        <taxon>Bacteria</taxon>
        <taxon>Pseudomonadati</taxon>
        <taxon>Pseudomonadota</taxon>
        <taxon>Gammaproteobacteria</taxon>
        <taxon>Chromatiales</taxon>
        <taxon>Sedimenticolaceae</taxon>
        <taxon>Candidatus Endoriftia</taxon>
    </lineage>
</organism>
<proteinExistence type="predicted"/>
<dbReference type="PANTHER" id="PTHR42859:SF10">
    <property type="entry name" value="DIMETHYLSULFOXIDE REDUCTASE CHAIN B"/>
    <property type="match status" value="1"/>
</dbReference>
<keyword evidence="1" id="KW-0813">Transport</keyword>
<keyword evidence="4" id="KW-0677">Repeat</keyword>
<evidence type="ECO:0000256" key="1">
    <source>
        <dbReference type="ARBA" id="ARBA00022448"/>
    </source>
</evidence>
<keyword evidence="7" id="KW-0411">Iron-sulfur</keyword>
<dbReference type="GO" id="GO:0051539">
    <property type="term" value="F:4 iron, 4 sulfur cluster binding"/>
    <property type="evidence" value="ECO:0007669"/>
    <property type="project" value="UniProtKB-KW"/>
</dbReference>
<dbReference type="InterPro" id="IPR006311">
    <property type="entry name" value="TAT_signal"/>
</dbReference>
<dbReference type="NCBIfam" id="TIGR00397">
    <property type="entry name" value="mauM_napG"/>
    <property type="match status" value="1"/>
</dbReference>
<evidence type="ECO:0000256" key="8">
    <source>
        <dbReference type="SAM" id="MobiDB-lite"/>
    </source>
</evidence>
<sequence>MSDTDKKHEMNRRQFLGNMLKTACGVGLVGMGLGIYSNRASALPAHYIRPPGALPEEDFLGACIRCGLCVRDCPYDILFLGEVGDDVATGTPYFVARTGPCEMCEDIPCIVACPTNALDHGLTNIEDSRMGLAVVVDQETCIAFHGLRCEVCFNVCPIRGKAITLNMQHNVRSGKHALFIPVVHSDACTGCGLCERACILDEAAIKVFPTDLAKGELGKHYRLGWKEKEKAGEALVTPDVEHQYNLPEGVRYDLQGEGLIIEEKPEETPFSSNPLDTLNSGFMDDK</sequence>
<feature type="domain" description="4Fe-4S ferredoxin-type" evidence="9">
    <location>
        <begin position="53"/>
        <end position="83"/>
    </location>
</feature>
<dbReference type="PROSITE" id="PS00198">
    <property type="entry name" value="4FE4S_FER_1"/>
    <property type="match status" value="1"/>
</dbReference>